<dbReference type="InterPro" id="IPR036640">
    <property type="entry name" value="ABC1_TM_sf"/>
</dbReference>
<feature type="domain" description="ABC transmembrane type-1" evidence="7">
    <location>
        <begin position="186"/>
        <end position="462"/>
    </location>
</feature>
<name>A0ABZ2M447_9BACT</name>
<feature type="domain" description="ABC transporter" evidence="6">
    <location>
        <begin position="499"/>
        <end position="697"/>
    </location>
</feature>
<keyword evidence="3 5" id="KW-1133">Transmembrane helix</keyword>
<dbReference type="SUPFAM" id="SSF90123">
    <property type="entry name" value="ABC transporter transmembrane region"/>
    <property type="match status" value="1"/>
</dbReference>
<proteinExistence type="predicted"/>
<dbReference type="PANTHER" id="PTHR24221:SF654">
    <property type="entry name" value="ATP-BINDING CASSETTE SUB-FAMILY B MEMBER 6"/>
    <property type="match status" value="1"/>
</dbReference>
<dbReference type="Pfam" id="PF00005">
    <property type="entry name" value="ABC_tran"/>
    <property type="match status" value="1"/>
</dbReference>
<organism evidence="8 9">
    <name type="scientific">Pendulispora albinea</name>
    <dbReference type="NCBI Taxonomy" id="2741071"/>
    <lineage>
        <taxon>Bacteria</taxon>
        <taxon>Pseudomonadati</taxon>
        <taxon>Myxococcota</taxon>
        <taxon>Myxococcia</taxon>
        <taxon>Myxococcales</taxon>
        <taxon>Sorangiineae</taxon>
        <taxon>Pendulisporaceae</taxon>
        <taxon>Pendulispora</taxon>
    </lineage>
</organism>
<dbReference type="Proteomes" id="UP001370348">
    <property type="component" value="Chromosome"/>
</dbReference>
<reference evidence="8 9" key="1">
    <citation type="submission" date="2021-12" db="EMBL/GenBank/DDBJ databases">
        <title>Discovery of the Pendulisporaceae a myxobacterial family with distinct sporulation behavior and unique specialized metabolism.</title>
        <authorList>
            <person name="Garcia R."/>
            <person name="Popoff A."/>
            <person name="Bader C.D."/>
            <person name="Loehr J."/>
            <person name="Walesch S."/>
            <person name="Walt C."/>
            <person name="Boldt J."/>
            <person name="Bunk B."/>
            <person name="Haeckl F.J.F.P.J."/>
            <person name="Gunesch A.P."/>
            <person name="Birkelbach J."/>
            <person name="Nuebel U."/>
            <person name="Pietschmann T."/>
            <person name="Bach T."/>
            <person name="Mueller R."/>
        </authorList>
    </citation>
    <scope>NUCLEOTIDE SEQUENCE [LARGE SCALE GENOMIC DNA]</scope>
    <source>
        <strain evidence="8 9">MSr11954</strain>
    </source>
</reference>
<dbReference type="PROSITE" id="PS50929">
    <property type="entry name" value="ABC_TM1F"/>
    <property type="match status" value="1"/>
</dbReference>
<dbReference type="InterPro" id="IPR011527">
    <property type="entry name" value="ABC1_TM_dom"/>
</dbReference>
<feature type="transmembrane region" description="Helical" evidence="5">
    <location>
        <begin position="397"/>
        <end position="422"/>
    </location>
</feature>
<dbReference type="InterPro" id="IPR003439">
    <property type="entry name" value="ABC_transporter-like_ATP-bd"/>
</dbReference>
<dbReference type="RefSeq" id="WP_394825719.1">
    <property type="nucleotide sequence ID" value="NZ_CP089984.1"/>
</dbReference>
<dbReference type="Gene3D" id="1.20.1560.10">
    <property type="entry name" value="ABC transporter type 1, transmembrane domain"/>
    <property type="match status" value="1"/>
</dbReference>
<dbReference type="SUPFAM" id="SSF52540">
    <property type="entry name" value="P-loop containing nucleoside triphosphate hydrolases"/>
    <property type="match status" value="1"/>
</dbReference>
<feature type="transmembrane region" description="Helical" evidence="5">
    <location>
        <begin position="217"/>
        <end position="239"/>
    </location>
</feature>
<evidence type="ECO:0000313" key="9">
    <source>
        <dbReference type="Proteomes" id="UP001370348"/>
    </source>
</evidence>
<evidence type="ECO:0000256" key="5">
    <source>
        <dbReference type="SAM" id="Phobius"/>
    </source>
</evidence>
<feature type="transmembrane region" description="Helical" evidence="5">
    <location>
        <begin position="183"/>
        <end position="205"/>
    </location>
</feature>
<evidence type="ECO:0000256" key="3">
    <source>
        <dbReference type="ARBA" id="ARBA00022989"/>
    </source>
</evidence>
<keyword evidence="8" id="KW-0067">ATP-binding</keyword>
<dbReference type="GO" id="GO:0005524">
    <property type="term" value="F:ATP binding"/>
    <property type="evidence" value="ECO:0007669"/>
    <property type="project" value="UniProtKB-KW"/>
</dbReference>
<comment type="subcellular location">
    <subcellularLocation>
        <location evidence="1">Cell membrane</location>
        <topology evidence="1">Multi-pass membrane protein</topology>
    </subcellularLocation>
</comment>
<evidence type="ECO:0000259" key="6">
    <source>
        <dbReference type="PROSITE" id="PS50893"/>
    </source>
</evidence>
<dbReference type="Gene3D" id="3.40.50.300">
    <property type="entry name" value="P-loop containing nucleotide triphosphate hydrolases"/>
    <property type="match status" value="1"/>
</dbReference>
<keyword evidence="8" id="KW-0547">Nucleotide-binding</keyword>
<protein>
    <submittedName>
        <fullName evidence="8">ABC transporter ATP-binding protein/permease</fullName>
    </submittedName>
</protein>
<keyword evidence="4 5" id="KW-0472">Membrane</keyword>
<evidence type="ECO:0000259" key="7">
    <source>
        <dbReference type="PROSITE" id="PS50929"/>
    </source>
</evidence>
<dbReference type="EMBL" id="CP089984">
    <property type="protein sequence ID" value="WXB16091.1"/>
    <property type="molecule type" value="Genomic_DNA"/>
</dbReference>
<keyword evidence="2 5" id="KW-0812">Transmembrane</keyword>
<evidence type="ECO:0000256" key="2">
    <source>
        <dbReference type="ARBA" id="ARBA00022692"/>
    </source>
</evidence>
<dbReference type="PROSITE" id="PS50893">
    <property type="entry name" value="ABC_TRANSPORTER_2"/>
    <property type="match status" value="1"/>
</dbReference>
<dbReference type="InterPro" id="IPR039421">
    <property type="entry name" value="Type_1_exporter"/>
</dbReference>
<accession>A0ABZ2M447</accession>
<sequence>MKLDDSLSWPMDRAGEAMATLAKAAHLSPTAKGPTTLGVEDTARTLGLQADRLVVSFAEVEARVCNAAPALLRIGPSDAPRIIALIQSNLERARIVTPDHSVRAVSLDAVRDALFVDAEHTHGGPVDALLERIPLPPRRRALARRALLREHVGARLRDAGWTIRLSPSAPFLRQLRSAGVLRTLRAMILAHAVSLVLSLFAWWVIGQSVLAGHLDRGWLAAWALLLLTSIPIRVLTIWWQETANIGAGLLLKERILFGVLQLDPEEVRRQGMGELVGRIIEIDALEELAMRGGFVSLAAFMELAITIFVLALGPAGIASVLLFVAWLAFAGLLVRRLTVQWLAWSRARIAMTNDTVERMLGHRTRIAQEPPGDWHVEEDGALAAYSEHARRVDRTSALIAGLLPRGWLLLGLAALGPALVAQSASTKELAVGIGGVLLARNALMRMTAGLTSLVAAFAAWRQAAPLFHAAARSHPAPATDPRTTDHERIEPARADGAVLDVRHVAFRYRPHGRAALQNVTLRICHRDRVLVEGPSGGGKSTLGSLLAGLRTPESGLLLFGGLDRASWGAGSWRRRIAAAPQFHENHTLSDTFAFNLLMGRRWPPQGDDLLEAEAICRELGLGPLLGRMPGGLMQRVGETGWQLSHGERSRLYMARALLQCAEVVILDESFASLDPETKTLALRCALKRAPSLVVIAHP</sequence>
<evidence type="ECO:0000256" key="4">
    <source>
        <dbReference type="ARBA" id="ARBA00023136"/>
    </source>
</evidence>
<evidence type="ECO:0000313" key="8">
    <source>
        <dbReference type="EMBL" id="WXB16091.1"/>
    </source>
</evidence>
<dbReference type="InterPro" id="IPR027417">
    <property type="entry name" value="P-loop_NTPase"/>
</dbReference>
<dbReference type="PANTHER" id="PTHR24221">
    <property type="entry name" value="ATP-BINDING CASSETTE SUB-FAMILY B"/>
    <property type="match status" value="1"/>
</dbReference>
<keyword evidence="9" id="KW-1185">Reference proteome</keyword>
<evidence type="ECO:0000256" key="1">
    <source>
        <dbReference type="ARBA" id="ARBA00004651"/>
    </source>
</evidence>
<gene>
    <name evidence="8" type="ORF">LZC94_02190</name>
</gene>